<organism evidence="1 2">
    <name type="scientific">Laetiporus sulphureus 93-53</name>
    <dbReference type="NCBI Taxonomy" id="1314785"/>
    <lineage>
        <taxon>Eukaryota</taxon>
        <taxon>Fungi</taxon>
        <taxon>Dikarya</taxon>
        <taxon>Basidiomycota</taxon>
        <taxon>Agaricomycotina</taxon>
        <taxon>Agaricomycetes</taxon>
        <taxon>Polyporales</taxon>
        <taxon>Laetiporus</taxon>
    </lineage>
</organism>
<feature type="non-terminal residue" evidence="1">
    <location>
        <position position="114"/>
    </location>
</feature>
<protein>
    <recommendedName>
        <fullName evidence="3">Retrotransposon gag domain-containing protein</fullName>
    </recommendedName>
</protein>
<accession>A0A165APY8</accession>
<dbReference type="AlphaFoldDB" id="A0A165APY8"/>
<evidence type="ECO:0000313" key="2">
    <source>
        <dbReference type="Proteomes" id="UP000076871"/>
    </source>
</evidence>
<name>A0A165APY8_9APHY</name>
<evidence type="ECO:0000313" key="1">
    <source>
        <dbReference type="EMBL" id="KZS99428.1"/>
    </source>
</evidence>
<gene>
    <name evidence="1" type="ORF">LAESUDRAFT_781796</name>
</gene>
<dbReference type="InParanoid" id="A0A165APY8"/>
<keyword evidence="2" id="KW-1185">Reference proteome</keyword>
<sequence>MKEYAIKLSSGQPIGTWAEYTRKLEMAYKTLDPKRTAQSQLDAHCTIRHKTMIAFAKNFRAYAPELGYSDEDLIVKIREQRLLHIQTVMSVTETLDPAKIPTDWMGYLEFCLKI</sequence>
<dbReference type="GeneID" id="63830885"/>
<dbReference type="RefSeq" id="XP_040757169.1">
    <property type="nucleotide sequence ID" value="XM_040913857.1"/>
</dbReference>
<reference evidence="1 2" key="1">
    <citation type="journal article" date="2016" name="Mol. Biol. Evol.">
        <title>Comparative Genomics of Early-Diverging Mushroom-Forming Fungi Provides Insights into the Origins of Lignocellulose Decay Capabilities.</title>
        <authorList>
            <person name="Nagy L.G."/>
            <person name="Riley R."/>
            <person name="Tritt A."/>
            <person name="Adam C."/>
            <person name="Daum C."/>
            <person name="Floudas D."/>
            <person name="Sun H."/>
            <person name="Yadav J.S."/>
            <person name="Pangilinan J."/>
            <person name="Larsson K.H."/>
            <person name="Matsuura K."/>
            <person name="Barry K."/>
            <person name="Labutti K."/>
            <person name="Kuo R."/>
            <person name="Ohm R.A."/>
            <person name="Bhattacharya S.S."/>
            <person name="Shirouzu T."/>
            <person name="Yoshinaga Y."/>
            <person name="Martin F.M."/>
            <person name="Grigoriev I.V."/>
            <person name="Hibbett D.S."/>
        </authorList>
    </citation>
    <scope>NUCLEOTIDE SEQUENCE [LARGE SCALE GENOMIC DNA]</scope>
    <source>
        <strain evidence="1 2">93-53</strain>
    </source>
</reference>
<dbReference type="OrthoDB" id="2768905at2759"/>
<dbReference type="Proteomes" id="UP000076871">
    <property type="component" value="Unassembled WGS sequence"/>
</dbReference>
<dbReference type="EMBL" id="KV427892">
    <property type="protein sequence ID" value="KZS99428.1"/>
    <property type="molecule type" value="Genomic_DNA"/>
</dbReference>
<proteinExistence type="predicted"/>
<evidence type="ECO:0008006" key="3">
    <source>
        <dbReference type="Google" id="ProtNLM"/>
    </source>
</evidence>